<dbReference type="InterPro" id="IPR015422">
    <property type="entry name" value="PyrdxlP-dep_Trfase_small"/>
</dbReference>
<evidence type="ECO:0000256" key="1">
    <source>
        <dbReference type="ARBA" id="ARBA00001933"/>
    </source>
</evidence>
<reference evidence="8" key="1">
    <citation type="submission" date="2021-01" db="EMBL/GenBank/DDBJ databases">
        <title>Modified the classification status of verrucomicrobia.</title>
        <authorList>
            <person name="Feng X."/>
        </authorList>
    </citation>
    <scope>NUCLEOTIDE SEQUENCE</scope>
    <source>
        <strain evidence="8">_KCTC 22039</strain>
    </source>
</reference>
<evidence type="ECO:0000256" key="5">
    <source>
        <dbReference type="ARBA" id="ARBA00022679"/>
    </source>
</evidence>
<dbReference type="Pfam" id="PF00155">
    <property type="entry name" value="Aminotran_1_2"/>
    <property type="match status" value="1"/>
</dbReference>
<accession>A0A8J7MC20</accession>
<keyword evidence="4 8" id="KW-0032">Aminotransferase</keyword>
<proteinExistence type="inferred from homology"/>
<dbReference type="Proteomes" id="UP000624703">
    <property type="component" value="Unassembled WGS sequence"/>
</dbReference>
<dbReference type="EMBL" id="JAENIM010000008">
    <property type="protein sequence ID" value="MBK1789736.1"/>
    <property type="molecule type" value="Genomic_DNA"/>
</dbReference>
<dbReference type="Gene3D" id="3.90.1150.10">
    <property type="entry name" value="Aspartate Aminotransferase, domain 1"/>
    <property type="match status" value="1"/>
</dbReference>
<gene>
    <name evidence="8" type="ORF">JIN82_01060</name>
</gene>
<comment type="subunit">
    <text evidence="3">Homodimer.</text>
</comment>
<dbReference type="GO" id="GO:0042802">
    <property type="term" value="F:identical protein binding"/>
    <property type="evidence" value="ECO:0007669"/>
    <property type="project" value="TreeGrafter"/>
</dbReference>
<dbReference type="RefSeq" id="WP_200309779.1">
    <property type="nucleotide sequence ID" value="NZ_JAENIM010000008.1"/>
</dbReference>
<dbReference type="InterPro" id="IPR015424">
    <property type="entry name" value="PyrdxlP-dep_Trfase"/>
</dbReference>
<dbReference type="PANTHER" id="PTHR11879">
    <property type="entry name" value="ASPARTATE AMINOTRANSFERASE"/>
    <property type="match status" value="1"/>
</dbReference>
<feature type="domain" description="Aminotransferase class I/classII large" evidence="7">
    <location>
        <begin position="27"/>
        <end position="392"/>
    </location>
</feature>
<evidence type="ECO:0000313" key="8">
    <source>
        <dbReference type="EMBL" id="MBK1789736.1"/>
    </source>
</evidence>
<keyword evidence="5" id="KW-0808">Transferase</keyword>
<dbReference type="GO" id="GO:0005829">
    <property type="term" value="C:cytosol"/>
    <property type="evidence" value="ECO:0007669"/>
    <property type="project" value="TreeGrafter"/>
</dbReference>
<dbReference type="PRINTS" id="PR00799">
    <property type="entry name" value="TRANSAMINASE"/>
</dbReference>
<dbReference type="GO" id="GO:0004069">
    <property type="term" value="F:L-aspartate:2-oxoglutarate aminotransferase activity"/>
    <property type="evidence" value="ECO:0007669"/>
    <property type="project" value="TreeGrafter"/>
</dbReference>
<dbReference type="Gene3D" id="3.40.640.10">
    <property type="entry name" value="Type I PLP-dependent aspartate aminotransferase-like (Major domain)"/>
    <property type="match status" value="1"/>
</dbReference>
<dbReference type="SUPFAM" id="SSF53383">
    <property type="entry name" value="PLP-dependent transferases"/>
    <property type="match status" value="1"/>
</dbReference>
<keyword evidence="9" id="KW-1185">Reference proteome</keyword>
<evidence type="ECO:0000256" key="3">
    <source>
        <dbReference type="ARBA" id="ARBA00011738"/>
    </source>
</evidence>
<dbReference type="FunFam" id="3.40.640.10:FF:000066">
    <property type="entry name" value="Aspartate aminotransferase"/>
    <property type="match status" value="1"/>
</dbReference>
<dbReference type="GO" id="GO:0033585">
    <property type="term" value="P:L-phenylalanine biosynthetic process from chorismate via phenylpyruvate"/>
    <property type="evidence" value="ECO:0007669"/>
    <property type="project" value="TreeGrafter"/>
</dbReference>
<dbReference type="PANTHER" id="PTHR11879:SF22">
    <property type="entry name" value="ASPARTATE AMINOTRANSFERASE, MITOCHONDRIAL"/>
    <property type="match status" value="1"/>
</dbReference>
<evidence type="ECO:0000313" key="9">
    <source>
        <dbReference type="Proteomes" id="UP000624703"/>
    </source>
</evidence>
<evidence type="ECO:0000259" key="7">
    <source>
        <dbReference type="Pfam" id="PF00155"/>
    </source>
</evidence>
<dbReference type="InterPro" id="IPR015421">
    <property type="entry name" value="PyrdxlP-dep_Trfase_major"/>
</dbReference>
<dbReference type="AlphaFoldDB" id="A0A8J7MC20"/>
<dbReference type="InterPro" id="IPR004839">
    <property type="entry name" value="Aminotransferase_I/II_large"/>
</dbReference>
<evidence type="ECO:0000256" key="6">
    <source>
        <dbReference type="ARBA" id="ARBA00022898"/>
    </source>
</evidence>
<evidence type="ECO:0000256" key="4">
    <source>
        <dbReference type="ARBA" id="ARBA00022576"/>
    </source>
</evidence>
<dbReference type="CDD" id="cd00609">
    <property type="entry name" value="AAT_like"/>
    <property type="match status" value="1"/>
</dbReference>
<name>A0A8J7MC20_9BACT</name>
<dbReference type="NCBIfam" id="NF006719">
    <property type="entry name" value="PRK09257.1"/>
    <property type="match status" value="1"/>
</dbReference>
<organism evidence="8 9">
    <name type="scientific">Persicirhabdus sediminis</name>
    <dbReference type="NCBI Taxonomy" id="454144"/>
    <lineage>
        <taxon>Bacteria</taxon>
        <taxon>Pseudomonadati</taxon>
        <taxon>Verrucomicrobiota</taxon>
        <taxon>Verrucomicrobiia</taxon>
        <taxon>Verrucomicrobiales</taxon>
        <taxon>Verrucomicrobiaceae</taxon>
        <taxon>Persicirhabdus</taxon>
    </lineage>
</organism>
<protein>
    <submittedName>
        <fullName evidence="8">Aspartate/tyrosine/aromatic aminotransferase</fullName>
    </submittedName>
</protein>
<evidence type="ECO:0000256" key="2">
    <source>
        <dbReference type="ARBA" id="ARBA00007441"/>
    </source>
</evidence>
<dbReference type="GO" id="GO:0004838">
    <property type="term" value="F:L-tyrosine-2-oxoglutarate transaminase activity"/>
    <property type="evidence" value="ECO:0007669"/>
    <property type="project" value="TreeGrafter"/>
</dbReference>
<dbReference type="InterPro" id="IPR000796">
    <property type="entry name" value="Asp_trans"/>
</dbReference>
<comment type="caution">
    <text evidence="8">The sequence shown here is derived from an EMBL/GenBank/DDBJ whole genome shotgun (WGS) entry which is preliminary data.</text>
</comment>
<keyword evidence="6" id="KW-0663">Pyridoxal phosphate</keyword>
<sequence length="396" mass="42473">MFENVEQAAPDPILGLTEVFNQDPNVEKINLGVGVYQDTSGKTPVLPSVKQAEAIVLEKEVSKGYLPIPGLPAYGKAVQTLLFGADSELLTSGRLFTAHTPGGTGALRVAGDFLKQKTGAKKVWLTTPTWPNHGPIFAAAGLENEGFAWYNAETKSFDLAAALEAIAKMPAGDIIVLHACCHNPTGCDPTVAEWKQIAEAVAERGLLPVIDFAYQGFANGIEEDAEGLRLMTSIFGEAIICSSFSKNFGLYRERTGAVTIISKDADTAGKVASQAKVVIRSNYSNPPSHGGQIVATIFEDAALMDMWKADLTEMRERINGVRGSLVSGLAALQSDVDFSFVAQQRGMFSLLGLSQEQVKELREKHSIHMVGSSRINLAGLSENNIERFCKAVASVL</sequence>
<dbReference type="GO" id="GO:0030170">
    <property type="term" value="F:pyridoxal phosphate binding"/>
    <property type="evidence" value="ECO:0007669"/>
    <property type="project" value="InterPro"/>
</dbReference>
<comment type="similarity">
    <text evidence="2">Belongs to the class-I pyridoxal-phosphate-dependent aminotransferase family.</text>
</comment>
<comment type="cofactor">
    <cofactor evidence="1">
        <name>pyridoxal 5'-phosphate</name>
        <dbReference type="ChEBI" id="CHEBI:597326"/>
    </cofactor>
</comment>